<evidence type="ECO:0000313" key="2">
    <source>
        <dbReference type="EMBL" id="NRN65746.1"/>
    </source>
</evidence>
<name>A0ABX2F445_9PSEU</name>
<dbReference type="RefSeq" id="WP_173130327.1">
    <property type="nucleotide sequence ID" value="NZ_JAAATY010000007.1"/>
</dbReference>
<proteinExistence type="predicted"/>
<accession>A0ABX2F445</accession>
<feature type="compositionally biased region" description="Low complexity" evidence="1">
    <location>
        <begin position="392"/>
        <end position="411"/>
    </location>
</feature>
<feature type="region of interest" description="Disordered" evidence="1">
    <location>
        <begin position="392"/>
        <end position="414"/>
    </location>
</feature>
<evidence type="ECO:0000313" key="3">
    <source>
        <dbReference type="Proteomes" id="UP000763557"/>
    </source>
</evidence>
<feature type="compositionally biased region" description="Low complexity" evidence="1">
    <location>
        <begin position="257"/>
        <end position="269"/>
    </location>
</feature>
<organism evidence="2 3">
    <name type="scientific">Kibdelosporangium persicum</name>
    <dbReference type="NCBI Taxonomy" id="2698649"/>
    <lineage>
        <taxon>Bacteria</taxon>
        <taxon>Bacillati</taxon>
        <taxon>Actinomycetota</taxon>
        <taxon>Actinomycetes</taxon>
        <taxon>Pseudonocardiales</taxon>
        <taxon>Pseudonocardiaceae</taxon>
        <taxon>Kibdelosporangium</taxon>
    </lineage>
</organism>
<feature type="region of interest" description="Disordered" evidence="1">
    <location>
        <begin position="244"/>
        <end position="275"/>
    </location>
</feature>
<keyword evidence="3" id="KW-1185">Reference proteome</keyword>
<protein>
    <submittedName>
        <fullName evidence="2">von Willebrand factor A</fullName>
    </submittedName>
</protein>
<comment type="caution">
    <text evidence="2">The sequence shown here is derived from an EMBL/GenBank/DDBJ whole genome shotgun (WGS) entry which is preliminary data.</text>
</comment>
<evidence type="ECO:0000256" key="1">
    <source>
        <dbReference type="SAM" id="MobiDB-lite"/>
    </source>
</evidence>
<dbReference type="Proteomes" id="UP000763557">
    <property type="component" value="Unassembled WGS sequence"/>
</dbReference>
<dbReference type="InterPro" id="IPR036465">
    <property type="entry name" value="vWFA_dom_sf"/>
</dbReference>
<dbReference type="SUPFAM" id="SSF53300">
    <property type="entry name" value="vWA-like"/>
    <property type="match status" value="1"/>
</dbReference>
<gene>
    <name evidence="2" type="ORF">GC106_29610</name>
</gene>
<sequence length="584" mass="60715">MTAHLVADPGATGAAVFPARPEWLTLSAALADEVPVIADREDLLVSIAPGAGGGAPACFDPARAVIEIDGTHLGVDPATVDPANLADRARYATAWGLLTHECGHAKHTAWDAPEGTPPAVIAAAMLLEEPRMEAAQIRRRPDDRHWLRASATNLILADTDATDPARAPKMTTADAAHTAALVLARVDGGILTATETAPVATVVESILGADMLAELRALWREALRTADDDAEAMIGLGRRWCKVIGTDPDSPTPPDPASSSAPDPSGGSPVPSPLTEAIGKALANVARAVADEPPPEDPAVVAAAAKAAEDAAREDAEDAARTVFSSEHYTGTGRTAIAGTRKPTAKERTAARVLARALSTAGVRDRVAVKSTSLVPPGRLRMRGALAADAQRAAGAMPTAEPFTRTTRRTVPTPPLRLGIACDVSGSMGRLRRPVASTAWILANAARHATVPVDTATVIFGRYVRPITRPGTVPDVVTEFEADDDYENITTATAALDGALGLSQPGAARLLVIVSDGHLVHTYQRHEGQKLINRLRANGCAVLWLTNNPGDTPLDGVTVHQLTNPTATAQAIGRAATAALRAAR</sequence>
<reference evidence="2 3" key="1">
    <citation type="submission" date="2020-01" db="EMBL/GenBank/DDBJ databases">
        <title>Kibdelosporangium persica a novel Actinomycetes from a hot desert in Iran.</title>
        <authorList>
            <person name="Safaei N."/>
            <person name="Zaburannyi N."/>
            <person name="Mueller R."/>
            <person name="Wink J."/>
        </authorList>
    </citation>
    <scope>NUCLEOTIDE SEQUENCE [LARGE SCALE GENOMIC DNA]</scope>
    <source>
        <strain evidence="2 3">4NS15</strain>
    </source>
</reference>
<dbReference type="EMBL" id="JAAATY010000007">
    <property type="protein sequence ID" value="NRN65746.1"/>
    <property type="molecule type" value="Genomic_DNA"/>
</dbReference>